<comment type="function">
    <text evidence="3">Involved in transvection phenomena (= synapsis-dependent gene expression), where the synaptic pairing of chromosomes carrying genes with which zeste interacts influences the expression of these genes. Zeste binds to DNA and stimulates transcription from a nearby promoter.</text>
</comment>
<dbReference type="GO" id="GO:0004867">
    <property type="term" value="F:serine-type endopeptidase inhibitor activity"/>
    <property type="evidence" value="ECO:0007669"/>
    <property type="project" value="InterPro"/>
</dbReference>
<dbReference type="Proteomes" id="UP001321473">
    <property type="component" value="Unassembled WGS sequence"/>
</dbReference>
<protein>
    <recommendedName>
        <fullName evidence="2">Regulatory protein zeste</fullName>
    </recommendedName>
</protein>
<dbReference type="SUPFAM" id="SSF57362">
    <property type="entry name" value="BPTI-like"/>
    <property type="match status" value="1"/>
</dbReference>
<evidence type="ECO:0000256" key="3">
    <source>
        <dbReference type="ARBA" id="ARBA00025466"/>
    </source>
</evidence>
<organism evidence="5 6">
    <name type="scientific">Amblyomma americanum</name>
    <name type="common">Lone star tick</name>
    <dbReference type="NCBI Taxonomy" id="6943"/>
    <lineage>
        <taxon>Eukaryota</taxon>
        <taxon>Metazoa</taxon>
        <taxon>Ecdysozoa</taxon>
        <taxon>Arthropoda</taxon>
        <taxon>Chelicerata</taxon>
        <taxon>Arachnida</taxon>
        <taxon>Acari</taxon>
        <taxon>Parasitiformes</taxon>
        <taxon>Ixodida</taxon>
        <taxon>Ixodoidea</taxon>
        <taxon>Ixodidae</taxon>
        <taxon>Amblyomminae</taxon>
        <taxon>Amblyomma</taxon>
    </lineage>
</organism>
<reference evidence="5 6" key="1">
    <citation type="journal article" date="2023" name="Arcadia Sci">
        <title>De novo assembly of a long-read Amblyomma americanum tick genome.</title>
        <authorList>
            <person name="Chou S."/>
            <person name="Poskanzer K.E."/>
            <person name="Rollins M."/>
            <person name="Thuy-Boun P.S."/>
        </authorList>
    </citation>
    <scope>NUCLEOTIDE SEQUENCE [LARGE SCALE GENOMIC DNA]</scope>
    <source>
        <strain evidence="5">F_SG_1</strain>
        <tissue evidence="5">Salivary glands</tissue>
    </source>
</reference>
<dbReference type="Gene3D" id="4.10.410.10">
    <property type="entry name" value="Pancreatic trypsin inhibitor Kunitz domain"/>
    <property type="match status" value="1"/>
</dbReference>
<feature type="domain" description="Myb/SANT-like DNA-binding" evidence="4">
    <location>
        <begin position="105"/>
        <end position="172"/>
    </location>
</feature>
<evidence type="ECO:0000256" key="2">
    <source>
        <dbReference type="ARBA" id="ARBA00016807"/>
    </source>
</evidence>
<dbReference type="AlphaFoldDB" id="A0AAQ4DFP9"/>
<gene>
    <name evidence="5" type="ORF">V5799_027444</name>
</gene>
<comment type="subunit">
    <text evidence="1">Self-associates forming complexes of several hundred monomers.</text>
</comment>
<comment type="caution">
    <text evidence="5">The sequence shown here is derived from an EMBL/GenBank/DDBJ whole genome shotgun (WGS) entry which is preliminary data.</text>
</comment>
<accession>A0AAQ4DFP9</accession>
<dbReference type="Pfam" id="PF13873">
    <property type="entry name" value="Myb_DNA-bind_5"/>
    <property type="match status" value="1"/>
</dbReference>
<sequence length="172" mass="19456">MCDGVFSTYCARAPTQFHYDRDTGTCVETAQDSAQLCNQSPNRFASKAECAQTCVHSFTPEEKCFDTPVFAQCGSTTPSASASDATQRAKKRPAGPRFIFTVDVRHVFRNIMAKYRDVIENKRTDNTTKKAKDEAWSQLCEDYNSLAGTRTVCVAQLRKLWDNMKSRWKKKV</sequence>
<evidence type="ECO:0000313" key="6">
    <source>
        <dbReference type="Proteomes" id="UP001321473"/>
    </source>
</evidence>
<proteinExistence type="predicted"/>
<dbReference type="InterPro" id="IPR036880">
    <property type="entry name" value="Kunitz_BPTI_sf"/>
</dbReference>
<keyword evidence="6" id="KW-1185">Reference proteome</keyword>
<evidence type="ECO:0000259" key="4">
    <source>
        <dbReference type="Pfam" id="PF13873"/>
    </source>
</evidence>
<name>A0AAQ4DFP9_AMBAM</name>
<evidence type="ECO:0000313" key="5">
    <source>
        <dbReference type="EMBL" id="KAK8761289.1"/>
    </source>
</evidence>
<dbReference type="InterPro" id="IPR028002">
    <property type="entry name" value="Myb_DNA-bind_5"/>
</dbReference>
<dbReference type="EMBL" id="JARKHS020031345">
    <property type="protein sequence ID" value="KAK8761289.1"/>
    <property type="molecule type" value="Genomic_DNA"/>
</dbReference>
<evidence type="ECO:0000256" key="1">
    <source>
        <dbReference type="ARBA" id="ARBA00011764"/>
    </source>
</evidence>